<comment type="caution">
    <text evidence="2">The sequence shown here is derived from an EMBL/GenBank/DDBJ whole genome shotgun (WGS) entry which is preliminary data.</text>
</comment>
<sequence>MCVCRQIHYKQCDHLKKEWSHCRKYVAEAGKLRYKIFPCFFALACPSTTTYMGWEDQGLCARCLSVERIKDWLCYPGGAPEQKPLQESVVLPDGGGYPAAMPKMVPENQQRMSGTSTLGRASSSTMTQGEQKLSDPSESSRTSFSTMSQGEQQLFGPPSSGRTSMATEGFNVYGEPKRYTWLDLKPLPLVPGTAQVSPSSSTEDGSVYGKKTSQDDVWPEGMSTEEYMEEVEMLWQRAGTQPARK</sequence>
<evidence type="ECO:0000313" key="2">
    <source>
        <dbReference type="EMBL" id="KAH6689099.1"/>
    </source>
</evidence>
<dbReference type="OrthoDB" id="10379716at2759"/>
<name>A0A9P8VE82_9PEZI</name>
<accession>A0A9P8VE82</accession>
<feature type="region of interest" description="Disordered" evidence="1">
    <location>
        <begin position="109"/>
        <end position="163"/>
    </location>
</feature>
<dbReference type="EMBL" id="JAGSXJ010000008">
    <property type="protein sequence ID" value="KAH6689099.1"/>
    <property type="molecule type" value="Genomic_DNA"/>
</dbReference>
<protein>
    <submittedName>
        <fullName evidence="2">Uncharacterized protein</fullName>
    </submittedName>
</protein>
<organism evidence="2 3">
    <name type="scientific">Plectosphaerella plurivora</name>
    <dbReference type="NCBI Taxonomy" id="936078"/>
    <lineage>
        <taxon>Eukaryota</taxon>
        <taxon>Fungi</taxon>
        <taxon>Dikarya</taxon>
        <taxon>Ascomycota</taxon>
        <taxon>Pezizomycotina</taxon>
        <taxon>Sordariomycetes</taxon>
        <taxon>Hypocreomycetidae</taxon>
        <taxon>Glomerellales</taxon>
        <taxon>Plectosphaerellaceae</taxon>
        <taxon>Plectosphaerella</taxon>
    </lineage>
</organism>
<keyword evidence="3" id="KW-1185">Reference proteome</keyword>
<dbReference type="AlphaFoldDB" id="A0A9P8VE82"/>
<proteinExistence type="predicted"/>
<dbReference type="Proteomes" id="UP000770015">
    <property type="component" value="Unassembled WGS sequence"/>
</dbReference>
<feature type="compositionally biased region" description="Polar residues" evidence="1">
    <location>
        <begin position="194"/>
        <end position="204"/>
    </location>
</feature>
<evidence type="ECO:0000313" key="3">
    <source>
        <dbReference type="Proteomes" id="UP000770015"/>
    </source>
</evidence>
<feature type="compositionally biased region" description="Polar residues" evidence="1">
    <location>
        <begin position="109"/>
        <end position="131"/>
    </location>
</feature>
<feature type="region of interest" description="Disordered" evidence="1">
    <location>
        <begin position="192"/>
        <end position="220"/>
    </location>
</feature>
<reference evidence="2" key="1">
    <citation type="journal article" date="2021" name="Nat. Commun.">
        <title>Genetic determinants of endophytism in the Arabidopsis root mycobiome.</title>
        <authorList>
            <person name="Mesny F."/>
            <person name="Miyauchi S."/>
            <person name="Thiergart T."/>
            <person name="Pickel B."/>
            <person name="Atanasova L."/>
            <person name="Karlsson M."/>
            <person name="Huettel B."/>
            <person name="Barry K.W."/>
            <person name="Haridas S."/>
            <person name="Chen C."/>
            <person name="Bauer D."/>
            <person name="Andreopoulos W."/>
            <person name="Pangilinan J."/>
            <person name="LaButti K."/>
            <person name="Riley R."/>
            <person name="Lipzen A."/>
            <person name="Clum A."/>
            <person name="Drula E."/>
            <person name="Henrissat B."/>
            <person name="Kohler A."/>
            <person name="Grigoriev I.V."/>
            <person name="Martin F.M."/>
            <person name="Hacquard S."/>
        </authorList>
    </citation>
    <scope>NUCLEOTIDE SEQUENCE</scope>
    <source>
        <strain evidence="2">MPI-SDFR-AT-0117</strain>
    </source>
</reference>
<gene>
    <name evidence="2" type="ORF">F5X68DRAFT_230751</name>
</gene>
<evidence type="ECO:0000256" key="1">
    <source>
        <dbReference type="SAM" id="MobiDB-lite"/>
    </source>
</evidence>
<feature type="compositionally biased region" description="Low complexity" evidence="1">
    <location>
        <begin position="134"/>
        <end position="148"/>
    </location>
</feature>